<dbReference type="PANTHER" id="PTHR10091:SF13">
    <property type="entry name" value="ALDOSE 1-EPIMERASE"/>
    <property type="match status" value="1"/>
</dbReference>
<dbReference type="EMBL" id="RWGY01000031">
    <property type="protein sequence ID" value="TVU14196.1"/>
    <property type="molecule type" value="Genomic_DNA"/>
</dbReference>
<sequence length="59" mass="6805">MEPWANQPAVHLYTANWLNNTKGKAGKGYPDAVNHPEFPSQTLRPGQVYRHDMIFKFSF</sequence>
<dbReference type="InterPro" id="IPR011013">
    <property type="entry name" value="Gal_mutarotase_sf_dom"/>
</dbReference>
<dbReference type="OrthoDB" id="582373at2759"/>
<name>A0A5J9TS42_9POAL</name>
<dbReference type="Pfam" id="PF01263">
    <property type="entry name" value="Aldose_epim"/>
    <property type="match status" value="1"/>
</dbReference>
<dbReference type="GO" id="GO:0006006">
    <property type="term" value="P:glucose metabolic process"/>
    <property type="evidence" value="ECO:0007669"/>
    <property type="project" value="TreeGrafter"/>
</dbReference>
<dbReference type="Gramene" id="TVU14196">
    <property type="protein sequence ID" value="TVU14196"/>
    <property type="gene ID" value="EJB05_37646"/>
</dbReference>
<organism evidence="1 2">
    <name type="scientific">Eragrostis curvula</name>
    <name type="common">weeping love grass</name>
    <dbReference type="NCBI Taxonomy" id="38414"/>
    <lineage>
        <taxon>Eukaryota</taxon>
        <taxon>Viridiplantae</taxon>
        <taxon>Streptophyta</taxon>
        <taxon>Embryophyta</taxon>
        <taxon>Tracheophyta</taxon>
        <taxon>Spermatophyta</taxon>
        <taxon>Magnoliopsida</taxon>
        <taxon>Liliopsida</taxon>
        <taxon>Poales</taxon>
        <taxon>Poaceae</taxon>
        <taxon>PACMAD clade</taxon>
        <taxon>Chloridoideae</taxon>
        <taxon>Eragrostideae</taxon>
        <taxon>Eragrostidinae</taxon>
        <taxon>Eragrostis</taxon>
    </lineage>
</organism>
<evidence type="ECO:0000313" key="1">
    <source>
        <dbReference type="EMBL" id="TVU14196.1"/>
    </source>
</evidence>
<dbReference type="Proteomes" id="UP000324897">
    <property type="component" value="Unassembled WGS sequence"/>
</dbReference>
<dbReference type="PANTHER" id="PTHR10091">
    <property type="entry name" value="ALDOSE-1-EPIMERASE"/>
    <property type="match status" value="1"/>
</dbReference>
<dbReference type="Gene3D" id="2.70.98.10">
    <property type="match status" value="1"/>
</dbReference>
<protein>
    <recommendedName>
        <fullName evidence="3">Aldose 1-epimerase</fullName>
    </recommendedName>
</protein>
<dbReference type="GO" id="GO:0033499">
    <property type="term" value="P:galactose catabolic process via UDP-galactose, Leloir pathway"/>
    <property type="evidence" value="ECO:0007669"/>
    <property type="project" value="TreeGrafter"/>
</dbReference>
<reference evidence="1 2" key="1">
    <citation type="journal article" date="2019" name="Sci. Rep.">
        <title>A high-quality genome of Eragrostis curvula grass provides insights into Poaceae evolution and supports new strategies to enhance forage quality.</title>
        <authorList>
            <person name="Carballo J."/>
            <person name="Santos B.A.C.M."/>
            <person name="Zappacosta D."/>
            <person name="Garbus I."/>
            <person name="Selva J.P."/>
            <person name="Gallo C.A."/>
            <person name="Diaz A."/>
            <person name="Albertini E."/>
            <person name="Caccamo M."/>
            <person name="Echenique V."/>
        </authorList>
    </citation>
    <scope>NUCLEOTIDE SEQUENCE [LARGE SCALE GENOMIC DNA]</scope>
    <source>
        <strain evidence="2">cv. Victoria</strain>
        <tissue evidence="1">Leaf</tissue>
    </source>
</reference>
<evidence type="ECO:0000313" key="2">
    <source>
        <dbReference type="Proteomes" id="UP000324897"/>
    </source>
</evidence>
<feature type="non-terminal residue" evidence="1">
    <location>
        <position position="1"/>
    </location>
</feature>
<accession>A0A5J9TS42</accession>
<dbReference type="AlphaFoldDB" id="A0A5J9TS42"/>
<evidence type="ECO:0008006" key="3">
    <source>
        <dbReference type="Google" id="ProtNLM"/>
    </source>
</evidence>
<dbReference type="GO" id="GO:0030246">
    <property type="term" value="F:carbohydrate binding"/>
    <property type="evidence" value="ECO:0007669"/>
    <property type="project" value="InterPro"/>
</dbReference>
<dbReference type="InterPro" id="IPR008183">
    <property type="entry name" value="Aldose_1/G6P_1-epimerase"/>
</dbReference>
<proteinExistence type="predicted"/>
<dbReference type="InterPro" id="IPR014718">
    <property type="entry name" value="GH-type_carb-bd"/>
</dbReference>
<comment type="caution">
    <text evidence="1">The sequence shown here is derived from an EMBL/GenBank/DDBJ whole genome shotgun (WGS) entry which is preliminary data.</text>
</comment>
<dbReference type="GO" id="GO:0004034">
    <property type="term" value="F:aldose 1-epimerase activity"/>
    <property type="evidence" value="ECO:0007669"/>
    <property type="project" value="TreeGrafter"/>
</dbReference>
<gene>
    <name evidence="1" type="ORF">EJB05_37646</name>
</gene>
<dbReference type="SUPFAM" id="SSF74650">
    <property type="entry name" value="Galactose mutarotase-like"/>
    <property type="match status" value="1"/>
</dbReference>
<keyword evidence="2" id="KW-1185">Reference proteome</keyword>